<evidence type="ECO:0000256" key="1">
    <source>
        <dbReference type="ARBA" id="ARBA00004413"/>
    </source>
</evidence>
<dbReference type="GO" id="GO:0009288">
    <property type="term" value="C:bacterial-type flagellum"/>
    <property type="evidence" value="ECO:0007669"/>
    <property type="project" value="InterPro"/>
</dbReference>
<sequence>MARYHYPYQKIVDLKKSEKTQAEWMLSTALGKLQSEEQKLDQLLLDRAAWQEKLHNASMQIVTLSELTLLQSYLDHIDECIAKKYNDVHTAKSEVELEQSRLSVKMKDEKVWLKAKEQAFHRFSHTMQLKEQNELDEMATARYMIPAQ</sequence>
<dbReference type="GO" id="GO:0005886">
    <property type="term" value="C:plasma membrane"/>
    <property type="evidence" value="ECO:0007669"/>
    <property type="project" value="UniProtKB-SubCell"/>
</dbReference>
<reference evidence="11" key="1">
    <citation type="journal article" date="2014" name="Int. J. Syst. Evol. Microbiol.">
        <title>Complete genome sequence of Corynebacterium casei LMG S-19264T (=DSM 44701T), isolated from a smear-ripened cheese.</title>
        <authorList>
            <consortium name="US DOE Joint Genome Institute (JGI-PGF)"/>
            <person name="Walter F."/>
            <person name="Albersmeier A."/>
            <person name="Kalinowski J."/>
            <person name="Ruckert C."/>
        </authorList>
    </citation>
    <scope>NUCLEOTIDE SEQUENCE</scope>
    <source>
        <strain evidence="11">CGMCC 1.12987</strain>
    </source>
</reference>
<gene>
    <name evidence="11" type="ORF">GCM10010916_31590</name>
</gene>
<evidence type="ECO:0000256" key="3">
    <source>
        <dbReference type="ARBA" id="ARBA00020392"/>
    </source>
</evidence>
<keyword evidence="12" id="KW-1185">Reference proteome</keyword>
<evidence type="ECO:0000313" key="11">
    <source>
        <dbReference type="EMBL" id="GGG12403.1"/>
    </source>
</evidence>
<accession>A0A917FXV8</accession>
<keyword evidence="6" id="KW-0145">Chemotaxis</keyword>
<proteinExistence type="inferred from homology"/>
<evidence type="ECO:0000256" key="7">
    <source>
        <dbReference type="ARBA" id="ARBA00022795"/>
    </source>
</evidence>
<evidence type="ECO:0000256" key="8">
    <source>
        <dbReference type="ARBA" id="ARBA00022927"/>
    </source>
</evidence>
<comment type="caution">
    <text evidence="11">The sequence shown here is derived from an EMBL/GenBank/DDBJ whole genome shotgun (WGS) entry which is preliminary data.</text>
</comment>
<comment type="similarity">
    <text evidence="2">Belongs to the FliJ family.</text>
</comment>
<dbReference type="GO" id="GO:0015031">
    <property type="term" value="P:protein transport"/>
    <property type="evidence" value="ECO:0007669"/>
    <property type="project" value="UniProtKB-KW"/>
</dbReference>
<evidence type="ECO:0000256" key="10">
    <source>
        <dbReference type="ARBA" id="ARBA00023225"/>
    </source>
</evidence>
<evidence type="ECO:0000256" key="5">
    <source>
        <dbReference type="ARBA" id="ARBA00022475"/>
    </source>
</evidence>
<keyword evidence="7" id="KW-1005">Bacterial flagellum biogenesis</keyword>
<dbReference type="EMBL" id="BMGR01000010">
    <property type="protein sequence ID" value="GGG12403.1"/>
    <property type="molecule type" value="Genomic_DNA"/>
</dbReference>
<organism evidence="11 12">
    <name type="scientific">Paenibacillus abyssi</name>
    <dbReference type="NCBI Taxonomy" id="1340531"/>
    <lineage>
        <taxon>Bacteria</taxon>
        <taxon>Bacillati</taxon>
        <taxon>Bacillota</taxon>
        <taxon>Bacilli</taxon>
        <taxon>Bacillales</taxon>
        <taxon>Paenibacillaceae</taxon>
        <taxon>Paenibacillus</taxon>
    </lineage>
</organism>
<keyword evidence="9" id="KW-0472">Membrane</keyword>
<evidence type="ECO:0000256" key="2">
    <source>
        <dbReference type="ARBA" id="ARBA00010004"/>
    </source>
</evidence>
<dbReference type="AlphaFoldDB" id="A0A917FXV8"/>
<evidence type="ECO:0000256" key="6">
    <source>
        <dbReference type="ARBA" id="ARBA00022500"/>
    </source>
</evidence>
<dbReference type="GO" id="GO:0071973">
    <property type="term" value="P:bacterial-type flagellum-dependent cell motility"/>
    <property type="evidence" value="ECO:0007669"/>
    <property type="project" value="InterPro"/>
</dbReference>
<dbReference type="RefSeq" id="WP_188532040.1">
    <property type="nucleotide sequence ID" value="NZ_BMGR01000010.1"/>
</dbReference>
<evidence type="ECO:0000313" key="12">
    <source>
        <dbReference type="Proteomes" id="UP000644756"/>
    </source>
</evidence>
<evidence type="ECO:0000256" key="4">
    <source>
        <dbReference type="ARBA" id="ARBA00022448"/>
    </source>
</evidence>
<dbReference type="NCBIfam" id="TIGR02473">
    <property type="entry name" value="flagell_FliJ"/>
    <property type="match status" value="1"/>
</dbReference>
<keyword evidence="8" id="KW-0653">Protein transport</keyword>
<keyword evidence="5" id="KW-1003">Cell membrane</keyword>
<dbReference type="Pfam" id="PF02050">
    <property type="entry name" value="FliJ"/>
    <property type="match status" value="1"/>
</dbReference>
<dbReference type="InterPro" id="IPR053716">
    <property type="entry name" value="Flag_assembly_chemotaxis_eff"/>
</dbReference>
<reference evidence="11" key="2">
    <citation type="submission" date="2020-09" db="EMBL/GenBank/DDBJ databases">
        <authorList>
            <person name="Sun Q."/>
            <person name="Zhou Y."/>
        </authorList>
    </citation>
    <scope>NUCLEOTIDE SEQUENCE</scope>
    <source>
        <strain evidence="11">CGMCC 1.12987</strain>
    </source>
</reference>
<dbReference type="Proteomes" id="UP000644756">
    <property type="component" value="Unassembled WGS sequence"/>
</dbReference>
<dbReference type="Gene3D" id="1.10.287.1700">
    <property type="match status" value="1"/>
</dbReference>
<keyword evidence="10" id="KW-1006">Bacterial flagellum protein export</keyword>
<keyword evidence="4" id="KW-0813">Transport</keyword>
<dbReference type="GO" id="GO:0006935">
    <property type="term" value="P:chemotaxis"/>
    <property type="evidence" value="ECO:0007669"/>
    <property type="project" value="UniProtKB-KW"/>
</dbReference>
<comment type="subcellular location">
    <subcellularLocation>
        <location evidence="1">Cell membrane</location>
        <topology evidence="1">Peripheral membrane protein</topology>
        <orientation evidence="1">Cytoplasmic side</orientation>
    </subcellularLocation>
</comment>
<dbReference type="GO" id="GO:0044781">
    <property type="term" value="P:bacterial-type flagellum organization"/>
    <property type="evidence" value="ECO:0007669"/>
    <property type="project" value="UniProtKB-KW"/>
</dbReference>
<dbReference type="InterPro" id="IPR012823">
    <property type="entry name" value="Flagell_FliJ"/>
</dbReference>
<name>A0A917FXV8_9BACL</name>
<protein>
    <recommendedName>
        <fullName evidence="3">Flagellar FliJ protein</fullName>
    </recommendedName>
</protein>
<evidence type="ECO:0000256" key="9">
    <source>
        <dbReference type="ARBA" id="ARBA00023136"/>
    </source>
</evidence>